<dbReference type="InterPro" id="IPR011251">
    <property type="entry name" value="Luciferase-like_dom"/>
</dbReference>
<dbReference type="RefSeq" id="WP_344604239.1">
    <property type="nucleotide sequence ID" value="NZ_BAAAHE010000014.1"/>
</dbReference>
<name>A0ABN1GS35_9ACTN</name>
<dbReference type="InterPro" id="IPR036661">
    <property type="entry name" value="Luciferase-like_sf"/>
</dbReference>
<organism evidence="3 4">
    <name type="scientific">Sporichthya brevicatena</name>
    <dbReference type="NCBI Taxonomy" id="171442"/>
    <lineage>
        <taxon>Bacteria</taxon>
        <taxon>Bacillati</taxon>
        <taxon>Actinomycetota</taxon>
        <taxon>Actinomycetes</taxon>
        <taxon>Sporichthyales</taxon>
        <taxon>Sporichthyaceae</taxon>
        <taxon>Sporichthya</taxon>
    </lineage>
</organism>
<dbReference type="PANTHER" id="PTHR43244">
    <property type="match status" value="1"/>
</dbReference>
<dbReference type="SUPFAM" id="SSF51679">
    <property type="entry name" value="Bacterial luciferase-like"/>
    <property type="match status" value="1"/>
</dbReference>
<dbReference type="Pfam" id="PF00296">
    <property type="entry name" value="Bac_luciferase"/>
    <property type="match status" value="1"/>
</dbReference>
<dbReference type="Gene3D" id="3.20.20.30">
    <property type="entry name" value="Luciferase-like domain"/>
    <property type="match status" value="1"/>
</dbReference>
<evidence type="ECO:0000313" key="4">
    <source>
        <dbReference type="Proteomes" id="UP001500957"/>
    </source>
</evidence>
<evidence type="ECO:0000256" key="1">
    <source>
        <dbReference type="ARBA" id="ARBA00023002"/>
    </source>
</evidence>
<dbReference type="EMBL" id="BAAAHE010000014">
    <property type="protein sequence ID" value="GAA0617872.1"/>
    <property type="molecule type" value="Genomic_DNA"/>
</dbReference>
<sequence length="319" mass="33963">MRLSVRVRYSGTAALEPLLLAAEEYGYDGFWVSEPWGVDASALLGWCAARTRRIALGTHVASVYARTPAATAAMAATLQDVSGGRFRLGLGTSGPHVVEGWHGVPFERPLARIRETVAAVRTVVAGEPVSHRDRRPLRTALPGDVPPVPVYVGALGPRNQELTADVADGWTPTPFTPDEPAFALPLTKRLAGNDRAVAVAPTVPAAVGDAEAVRALERGWSALYLRGMGDFYAAAAETMGFGAMVAALRAAPDRAAAKAAVTDDYVDAIGLFGPPERIRERATRYVAAGVDELVVELRKPHLDDQLNDLRVLVETLKGL</sequence>
<keyword evidence="1" id="KW-0560">Oxidoreductase</keyword>
<gene>
    <name evidence="3" type="ORF">GCM10009547_20220</name>
</gene>
<evidence type="ECO:0000259" key="2">
    <source>
        <dbReference type="Pfam" id="PF00296"/>
    </source>
</evidence>
<reference evidence="3 4" key="1">
    <citation type="journal article" date="2019" name="Int. J. Syst. Evol. Microbiol.">
        <title>The Global Catalogue of Microorganisms (GCM) 10K type strain sequencing project: providing services to taxonomists for standard genome sequencing and annotation.</title>
        <authorList>
            <consortium name="The Broad Institute Genomics Platform"/>
            <consortium name="The Broad Institute Genome Sequencing Center for Infectious Disease"/>
            <person name="Wu L."/>
            <person name="Ma J."/>
        </authorList>
    </citation>
    <scope>NUCLEOTIDE SEQUENCE [LARGE SCALE GENOMIC DNA]</scope>
    <source>
        <strain evidence="3 4">JCM 10671</strain>
    </source>
</reference>
<dbReference type="CDD" id="cd01097">
    <property type="entry name" value="Tetrahydromethanopterin_reductase"/>
    <property type="match status" value="1"/>
</dbReference>
<accession>A0ABN1GS35</accession>
<proteinExistence type="predicted"/>
<evidence type="ECO:0000313" key="3">
    <source>
        <dbReference type="EMBL" id="GAA0617872.1"/>
    </source>
</evidence>
<feature type="domain" description="Luciferase-like" evidence="2">
    <location>
        <begin position="18"/>
        <end position="292"/>
    </location>
</feature>
<keyword evidence="4" id="KW-1185">Reference proteome</keyword>
<protein>
    <submittedName>
        <fullName evidence="3">LLM class F420-dependent oxidoreductase</fullName>
    </submittedName>
</protein>
<dbReference type="PANTHER" id="PTHR43244:SF1">
    <property type="entry name" value="5,10-METHYLENETETRAHYDROMETHANOPTERIN REDUCTASE"/>
    <property type="match status" value="1"/>
</dbReference>
<dbReference type="Proteomes" id="UP001500957">
    <property type="component" value="Unassembled WGS sequence"/>
</dbReference>
<dbReference type="InterPro" id="IPR050564">
    <property type="entry name" value="F420-G6PD/mer"/>
</dbReference>
<comment type="caution">
    <text evidence="3">The sequence shown here is derived from an EMBL/GenBank/DDBJ whole genome shotgun (WGS) entry which is preliminary data.</text>
</comment>